<dbReference type="PANTHER" id="PTHR21645:SF22">
    <property type="entry name" value="GLYCOSYLTRANSFERASE FAMILY 92 PROTEIN"/>
    <property type="match status" value="1"/>
</dbReference>
<sequence length="113" mass="13562">MSEIVDILENYERQKWIKIEKFAYIDFNATVLSEIRYRPMLELNSRNQPVAIMDCLTKYRESSEFIIIADVDDVLIPKETNYYNEFSHWAKIYPFAAAFMYYRRRGVINPGIF</sequence>
<organism evidence="9 10">
    <name type="scientific">Panagrolaimus davidi</name>
    <dbReference type="NCBI Taxonomy" id="227884"/>
    <lineage>
        <taxon>Eukaryota</taxon>
        <taxon>Metazoa</taxon>
        <taxon>Ecdysozoa</taxon>
        <taxon>Nematoda</taxon>
        <taxon>Chromadorea</taxon>
        <taxon>Rhabditida</taxon>
        <taxon>Tylenchina</taxon>
        <taxon>Panagrolaimomorpha</taxon>
        <taxon>Panagrolaimoidea</taxon>
        <taxon>Panagrolaimidae</taxon>
        <taxon>Panagrolaimus</taxon>
    </lineage>
</organism>
<evidence type="ECO:0000256" key="8">
    <source>
        <dbReference type="RuleBase" id="RU366017"/>
    </source>
</evidence>
<keyword evidence="3 8" id="KW-0328">Glycosyltransferase</keyword>
<name>A0A914PLD6_9BILA</name>
<evidence type="ECO:0000256" key="1">
    <source>
        <dbReference type="ARBA" id="ARBA00004167"/>
    </source>
</evidence>
<dbReference type="Proteomes" id="UP000887578">
    <property type="component" value="Unplaced"/>
</dbReference>
<evidence type="ECO:0000256" key="3">
    <source>
        <dbReference type="ARBA" id="ARBA00022676"/>
    </source>
</evidence>
<evidence type="ECO:0000313" key="9">
    <source>
        <dbReference type="Proteomes" id="UP000887578"/>
    </source>
</evidence>
<keyword evidence="6" id="KW-1133">Transmembrane helix</keyword>
<keyword evidence="9" id="KW-1185">Reference proteome</keyword>
<dbReference type="GO" id="GO:0016020">
    <property type="term" value="C:membrane"/>
    <property type="evidence" value="ECO:0007669"/>
    <property type="project" value="UniProtKB-SubCell"/>
</dbReference>
<keyword evidence="4 8" id="KW-0808">Transferase</keyword>
<keyword evidence="7" id="KW-0472">Membrane</keyword>
<evidence type="ECO:0000256" key="6">
    <source>
        <dbReference type="ARBA" id="ARBA00022989"/>
    </source>
</evidence>
<evidence type="ECO:0000256" key="7">
    <source>
        <dbReference type="ARBA" id="ARBA00023136"/>
    </source>
</evidence>
<evidence type="ECO:0000313" key="10">
    <source>
        <dbReference type="WBParaSite" id="PDA_v2.g19265.t1"/>
    </source>
</evidence>
<comment type="subcellular location">
    <subcellularLocation>
        <location evidence="1">Membrane</location>
        <topology evidence="1">Single-pass membrane protein</topology>
    </subcellularLocation>
</comment>
<dbReference type="Pfam" id="PF01697">
    <property type="entry name" value="Glyco_transf_92"/>
    <property type="match status" value="1"/>
</dbReference>
<dbReference type="InterPro" id="IPR052012">
    <property type="entry name" value="GTase_92"/>
</dbReference>
<comment type="similarity">
    <text evidence="2 8">Belongs to the glycosyltransferase 92 family.</text>
</comment>
<dbReference type="PANTHER" id="PTHR21645">
    <property type="entry name" value="GLYCOSYLTRANSFERASE FAMILY 92 PROTEIN"/>
    <property type="match status" value="1"/>
</dbReference>
<accession>A0A914PLD6</accession>
<dbReference type="EC" id="2.4.1.-" evidence="8"/>
<keyword evidence="5" id="KW-0812">Transmembrane</keyword>
<proteinExistence type="inferred from homology"/>
<evidence type="ECO:0000256" key="5">
    <source>
        <dbReference type="ARBA" id="ARBA00022692"/>
    </source>
</evidence>
<dbReference type="WBParaSite" id="PDA_v2.g19265.t1">
    <property type="protein sequence ID" value="PDA_v2.g19265.t1"/>
    <property type="gene ID" value="PDA_v2.g19265"/>
</dbReference>
<reference evidence="10" key="1">
    <citation type="submission" date="2022-11" db="UniProtKB">
        <authorList>
            <consortium name="WormBaseParasite"/>
        </authorList>
    </citation>
    <scope>IDENTIFICATION</scope>
</reference>
<dbReference type="GO" id="GO:0016757">
    <property type="term" value="F:glycosyltransferase activity"/>
    <property type="evidence" value="ECO:0007669"/>
    <property type="project" value="UniProtKB-UniRule"/>
</dbReference>
<evidence type="ECO:0000256" key="2">
    <source>
        <dbReference type="ARBA" id="ARBA00007647"/>
    </source>
</evidence>
<protein>
    <recommendedName>
        <fullName evidence="8">Glycosyltransferase family 92 protein</fullName>
        <ecNumber evidence="8">2.4.1.-</ecNumber>
    </recommendedName>
</protein>
<dbReference type="InterPro" id="IPR008166">
    <property type="entry name" value="Glyco_transf_92"/>
</dbReference>
<evidence type="ECO:0000256" key="4">
    <source>
        <dbReference type="ARBA" id="ARBA00022679"/>
    </source>
</evidence>
<dbReference type="AlphaFoldDB" id="A0A914PLD6"/>